<protein>
    <recommendedName>
        <fullName evidence="2">Aldehyde dehydrogenase domain-containing protein</fullName>
    </recommendedName>
</protein>
<dbReference type="Gene3D" id="3.40.309.10">
    <property type="entry name" value="Aldehyde Dehydrogenase, Chain A, domain 2"/>
    <property type="match status" value="1"/>
</dbReference>
<dbReference type="Proteomes" id="UP000596660">
    <property type="component" value="Unplaced"/>
</dbReference>
<evidence type="ECO:0000259" key="2">
    <source>
        <dbReference type="Pfam" id="PF00171"/>
    </source>
</evidence>
<dbReference type="GO" id="GO:0005739">
    <property type="term" value="C:mitochondrion"/>
    <property type="evidence" value="ECO:0007669"/>
    <property type="project" value="TreeGrafter"/>
</dbReference>
<dbReference type="GO" id="GO:0006574">
    <property type="term" value="P:L-valine catabolic process"/>
    <property type="evidence" value="ECO:0007669"/>
    <property type="project" value="TreeGrafter"/>
</dbReference>
<dbReference type="Gene3D" id="3.40.605.10">
    <property type="entry name" value="Aldehyde Dehydrogenase, Chain A, domain 1"/>
    <property type="match status" value="3"/>
</dbReference>
<dbReference type="EnsemblPlants" id="AUR62003689-RA">
    <property type="protein sequence ID" value="AUR62003689-RA:cds"/>
    <property type="gene ID" value="AUR62003689"/>
</dbReference>
<evidence type="ECO:0000313" key="4">
    <source>
        <dbReference type="Proteomes" id="UP000596660"/>
    </source>
</evidence>
<organism evidence="3 4">
    <name type="scientific">Chenopodium quinoa</name>
    <name type="common">Quinoa</name>
    <dbReference type="NCBI Taxonomy" id="63459"/>
    <lineage>
        <taxon>Eukaryota</taxon>
        <taxon>Viridiplantae</taxon>
        <taxon>Streptophyta</taxon>
        <taxon>Embryophyta</taxon>
        <taxon>Tracheophyta</taxon>
        <taxon>Spermatophyta</taxon>
        <taxon>Magnoliopsida</taxon>
        <taxon>eudicotyledons</taxon>
        <taxon>Gunneridae</taxon>
        <taxon>Pentapetalae</taxon>
        <taxon>Caryophyllales</taxon>
        <taxon>Chenopodiaceae</taxon>
        <taxon>Chenopodioideae</taxon>
        <taxon>Atripliceae</taxon>
        <taxon>Chenopodium</taxon>
    </lineage>
</organism>
<dbReference type="AlphaFoldDB" id="A0A803KXD0"/>
<dbReference type="PANTHER" id="PTHR43866">
    <property type="entry name" value="MALONATE-SEMIALDEHYDE DEHYDROGENASE"/>
    <property type="match status" value="1"/>
</dbReference>
<proteinExistence type="predicted"/>
<dbReference type="Pfam" id="PF00171">
    <property type="entry name" value="Aldedh"/>
    <property type="match status" value="2"/>
</dbReference>
<dbReference type="GO" id="GO:0004491">
    <property type="term" value="F:methylmalonate-semialdehyde dehydrogenase (acylating, NAD) activity"/>
    <property type="evidence" value="ECO:0007669"/>
    <property type="project" value="InterPro"/>
</dbReference>
<feature type="domain" description="Aldehyde dehydrogenase" evidence="2">
    <location>
        <begin position="295"/>
        <end position="408"/>
    </location>
</feature>
<keyword evidence="4" id="KW-1185">Reference proteome</keyword>
<feature type="compositionally biased region" description="Polar residues" evidence="1">
    <location>
        <begin position="615"/>
        <end position="625"/>
    </location>
</feature>
<accession>A0A803KXD0</accession>
<name>A0A803KXD0_CHEQI</name>
<feature type="domain" description="Aldehyde dehydrogenase" evidence="2">
    <location>
        <begin position="420"/>
        <end position="597"/>
    </location>
</feature>
<feature type="compositionally biased region" description="Low complexity" evidence="1">
    <location>
        <begin position="629"/>
        <end position="638"/>
    </location>
</feature>
<dbReference type="PANTHER" id="PTHR43866:SF1">
    <property type="entry name" value="METHYLMALONATE-SEMIALDEHYDE DEHYDROGENASE (COA ACYLATING)"/>
    <property type="match status" value="1"/>
</dbReference>
<feature type="compositionally biased region" description="Basic residues" evidence="1">
    <location>
        <begin position="58"/>
        <end position="74"/>
    </location>
</feature>
<feature type="region of interest" description="Disordered" evidence="1">
    <location>
        <begin position="615"/>
        <end position="669"/>
    </location>
</feature>
<dbReference type="FunFam" id="3.40.309.10:FF:000002">
    <property type="entry name" value="Methylmalonate-semialdehyde dehydrogenase (Acylating)"/>
    <property type="match status" value="1"/>
</dbReference>
<dbReference type="InterPro" id="IPR016161">
    <property type="entry name" value="Ald_DH/histidinol_DH"/>
</dbReference>
<reference evidence="3" key="2">
    <citation type="submission" date="2021-03" db="UniProtKB">
        <authorList>
            <consortium name="EnsemblPlants"/>
        </authorList>
    </citation>
    <scope>IDENTIFICATION</scope>
</reference>
<dbReference type="Gramene" id="AUR62003689-RA">
    <property type="protein sequence ID" value="AUR62003689-RA:cds"/>
    <property type="gene ID" value="AUR62003689"/>
</dbReference>
<feature type="compositionally biased region" description="Basic and acidic residues" evidence="1">
    <location>
        <begin position="639"/>
        <end position="657"/>
    </location>
</feature>
<dbReference type="SUPFAM" id="SSF53720">
    <property type="entry name" value="ALDH-like"/>
    <property type="match status" value="1"/>
</dbReference>
<sequence>MESVQPNVMCPPPPRTFKDREELITYVRDFGVSQGYVLTIRKSKRDINVVLGCDRGGGRRNRHKSEAPKRKRKENSRLINCPFEIIGKKEEDVWVLKIRNGEHNHEPLKDMSEHRFSRRFNEEEARQVKEMIEAGIKPRQVLETLKQSNPQLQSTPRHLYNLKTKIREGNFSERSFKSWRPNASSVGTSSDIVEQMKVSNLIGGKFVESQGVVFVDVINPATQEVVSQVPSTTFEEFKAAVFSAKEAFPLWKNTPVFTRQRIMMKLQELIHRDKEKLALIINTEQGKTTKSAHADILHWEPLGVCAGICNSNFSSMVPLRMFLVAVTCGNTFVLKPSEKNPGASMKLAALAIEAGFPNGVLNIVHGGNDIVNYVCDDDDIKSISCVGAYKDCMDIYAKATVRGKRVEMASFLGPGHIWEKELVKRAKTLTVSGGTDTGADVGPVLSKEVKDGICRSVQTAVESGARLILDGRDIMVPGYEGGNFVGPTILSDVTASMECFKEDIFGPVLLCTQVHSLEDAVAIINRHKFGNGASIFTTSGIAARKFQNIVEVGLIGINVPVPFPLTNSSAGSTESYAGNINFHGKAGIHFYTQVKIVAQQWRDLTSKGILSSKTLTSEEGASNQADLPVTVSSSSDTDSFSHEPSDSVPKSSREITDLNRPVNGPSIQNDLSCTATSMSFASTSGVNIPQTSTFTEVYPSTTQGLDNLAMDLSAERGNLSMESHRNNLDPQLLVTSESSYMSMVSHEMGLIYESERAYTAAATISEQMSVPTMSVKIEPTPRLSHMPAMPPRACVHPMVGDTSHETHDQAPSSVLRTIESVMIEPANQRLSYMPTMPQRACDLNPVVGDISHDQAPSSVLPSCERRNF</sequence>
<dbReference type="InterPro" id="IPR010061">
    <property type="entry name" value="MeMal-semiAld_DH"/>
</dbReference>
<feature type="region of interest" description="Disordered" evidence="1">
    <location>
        <begin position="54"/>
        <end position="74"/>
    </location>
</feature>
<dbReference type="InterPro" id="IPR016163">
    <property type="entry name" value="Ald_DH_C"/>
</dbReference>
<evidence type="ECO:0000256" key="1">
    <source>
        <dbReference type="SAM" id="MobiDB-lite"/>
    </source>
</evidence>
<dbReference type="InterPro" id="IPR015590">
    <property type="entry name" value="Aldehyde_DH_dom"/>
</dbReference>
<evidence type="ECO:0000313" key="3">
    <source>
        <dbReference type="EnsemblPlants" id="AUR62003689-RA:cds"/>
    </source>
</evidence>
<dbReference type="GO" id="GO:0006210">
    <property type="term" value="P:thymine catabolic process"/>
    <property type="evidence" value="ECO:0007669"/>
    <property type="project" value="TreeGrafter"/>
</dbReference>
<reference evidence="3" key="1">
    <citation type="journal article" date="2017" name="Nature">
        <title>The genome of Chenopodium quinoa.</title>
        <authorList>
            <person name="Jarvis D.E."/>
            <person name="Ho Y.S."/>
            <person name="Lightfoot D.J."/>
            <person name="Schmoeckel S.M."/>
            <person name="Li B."/>
            <person name="Borm T.J.A."/>
            <person name="Ohyanagi H."/>
            <person name="Mineta K."/>
            <person name="Michell C.T."/>
            <person name="Saber N."/>
            <person name="Kharbatia N.M."/>
            <person name="Rupper R.R."/>
            <person name="Sharp A.R."/>
            <person name="Dally N."/>
            <person name="Boughton B.A."/>
            <person name="Woo Y.H."/>
            <person name="Gao G."/>
            <person name="Schijlen E.G.W.M."/>
            <person name="Guo X."/>
            <person name="Momin A.A."/>
            <person name="Negrao S."/>
            <person name="Al-Babili S."/>
            <person name="Gehring C."/>
            <person name="Roessner U."/>
            <person name="Jung C."/>
            <person name="Murphy K."/>
            <person name="Arold S.T."/>
            <person name="Gojobori T."/>
            <person name="van der Linden C.G."/>
            <person name="van Loo E.N."/>
            <person name="Jellen E.N."/>
            <person name="Maughan P.J."/>
            <person name="Tester M."/>
        </authorList>
    </citation>
    <scope>NUCLEOTIDE SEQUENCE [LARGE SCALE GENOMIC DNA]</scope>
    <source>
        <strain evidence="3">cv. PI 614886</strain>
    </source>
</reference>
<dbReference type="InterPro" id="IPR016162">
    <property type="entry name" value="Ald_DH_N"/>
</dbReference>